<name>A0ACB7XRV6_9ERIC</name>
<dbReference type="Proteomes" id="UP000828048">
    <property type="component" value="Chromosome 1"/>
</dbReference>
<keyword evidence="2" id="KW-1185">Reference proteome</keyword>
<comment type="caution">
    <text evidence="1">The sequence shown here is derived from an EMBL/GenBank/DDBJ whole genome shotgun (WGS) entry which is preliminary data.</text>
</comment>
<protein>
    <submittedName>
        <fullName evidence="1">Uncharacterized protein</fullName>
    </submittedName>
</protein>
<dbReference type="EMBL" id="CM037151">
    <property type="protein sequence ID" value="KAH7843654.1"/>
    <property type="molecule type" value="Genomic_DNA"/>
</dbReference>
<evidence type="ECO:0000313" key="1">
    <source>
        <dbReference type="EMBL" id="KAH7843654.1"/>
    </source>
</evidence>
<proteinExistence type="predicted"/>
<reference evidence="1 2" key="1">
    <citation type="journal article" date="2021" name="Hortic Res">
        <title>High-quality reference genome and annotation aids understanding of berry development for evergreen blueberry (Vaccinium darrowii).</title>
        <authorList>
            <person name="Yu J."/>
            <person name="Hulse-Kemp A.M."/>
            <person name="Babiker E."/>
            <person name="Staton M."/>
        </authorList>
    </citation>
    <scope>NUCLEOTIDE SEQUENCE [LARGE SCALE GENOMIC DNA]</scope>
    <source>
        <strain evidence="2">cv. NJ 8807/NJ 8810</strain>
        <tissue evidence="1">Young leaf</tissue>
    </source>
</reference>
<sequence>MFSFMDGFSGYNQIKMGVEDAEKTAFRAPLGNFHYTVMPFGLKNAGATYQRAMTAIFHDMLHHIVEDYVDDLVVKSKEKHDHLAHLETVFIRCRKFNMRMNPLKCAFGVASGKFLGFLVHRHGIEADDAKIKSITEMPPPHSQRALKKFLGRVSYLRRFIPALAEISAPFSDLLKGRAKFEWRAEHQRAFERIKTVLTSPQTMIAPQKGKPLVLYLTSTPRSIGALLVQEIDGAERPVYYISRKVQGAEEHYTPVERHCLALVFTAQKLRHYFLSFKIHLLTKSDPVRYLLSRPALSGRVARWLLALAEFEISCVTPRAIKCQALADLLAQFPSGQCEPVQEGLPGDGFEALAAVSVTWTLSFDGAAGGGARGAGIVLTSTDGQREYLAYKLSFHCSNNEAEYEALILGLLAAIAKEIKTLKIVGDSKLVILQTEGVYALKEPTLAPYRATVQRLMQHFDKVEIIHKPRLDNRFPDALATLGAAKVEFNEEKIAIEIVKRSKPSIADEADMETVEEWQENIMKQLATGQGDVPLAELAQFKMLGKKLYFRGPQGWLARCIGLEEAKVRLRQIHDATCGESDISLYRRVQRQGYYWPSMKADAASVLKNCERCTLAIPAQECCFSVERDWRQKYMDFLQERALPVEREYRRQVKMSAGRFFMKDGSLYRRALYNIPLRCLSNEEAEEVLYKAHELEHQG</sequence>
<gene>
    <name evidence="1" type="ORF">Vadar_019177</name>
</gene>
<evidence type="ECO:0000313" key="2">
    <source>
        <dbReference type="Proteomes" id="UP000828048"/>
    </source>
</evidence>
<organism evidence="1 2">
    <name type="scientific">Vaccinium darrowii</name>
    <dbReference type="NCBI Taxonomy" id="229202"/>
    <lineage>
        <taxon>Eukaryota</taxon>
        <taxon>Viridiplantae</taxon>
        <taxon>Streptophyta</taxon>
        <taxon>Embryophyta</taxon>
        <taxon>Tracheophyta</taxon>
        <taxon>Spermatophyta</taxon>
        <taxon>Magnoliopsida</taxon>
        <taxon>eudicotyledons</taxon>
        <taxon>Gunneridae</taxon>
        <taxon>Pentapetalae</taxon>
        <taxon>asterids</taxon>
        <taxon>Ericales</taxon>
        <taxon>Ericaceae</taxon>
        <taxon>Vaccinioideae</taxon>
        <taxon>Vaccinieae</taxon>
        <taxon>Vaccinium</taxon>
    </lineage>
</organism>
<accession>A0ACB7XRV6</accession>